<sequence>MVKLIAQRLCPVYVLLEDIRRREFVVDVVLEEQSNERGDLRSDKRFFGGGAPYLGRYFPRGADSIVTIAEIGVSSNTK</sequence>
<evidence type="ECO:0000313" key="1">
    <source>
        <dbReference type="EMBL" id="VFK15482.1"/>
    </source>
</evidence>
<accession>A0A450WEN2</accession>
<organism evidence="1">
    <name type="scientific">Candidatus Kentrum sp. LPFa</name>
    <dbReference type="NCBI Taxonomy" id="2126335"/>
    <lineage>
        <taxon>Bacteria</taxon>
        <taxon>Pseudomonadati</taxon>
        <taxon>Pseudomonadota</taxon>
        <taxon>Gammaproteobacteria</taxon>
        <taxon>Candidatus Kentrum</taxon>
    </lineage>
</organism>
<dbReference type="EMBL" id="CAADFK010000078">
    <property type="protein sequence ID" value="VFK15482.1"/>
    <property type="molecule type" value="Genomic_DNA"/>
</dbReference>
<gene>
    <name evidence="1" type="ORF">BECKLPF1236B_GA0070989_107814</name>
</gene>
<dbReference type="AlphaFoldDB" id="A0A450WEN2"/>
<protein>
    <submittedName>
        <fullName evidence="1">Uncharacterized protein</fullName>
    </submittedName>
</protein>
<name>A0A450WEN2_9GAMM</name>
<proteinExistence type="predicted"/>
<reference evidence="1" key="1">
    <citation type="submission" date="2019-02" db="EMBL/GenBank/DDBJ databases">
        <authorList>
            <person name="Gruber-Vodicka R. H."/>
            <person name="Seah K. B. B."/>
        </authorList>
    </citation>
    <scope>NUCLEOTIDE SEQUENCE</scope>
    <source>
        <strain evidence="1">BECK_S313</strain>
    </source>
</reference>